<dbReference type="Gene3D" id="1.10.10.2830">
    <property type="match status" value="1"/>
</dbReference>
<dbReference type="PANTHER" id="PTHR33375:SF1">
    <property type="entry name" value="CHROMOSOME-PARTITIONING PROTEIN PARB-RELATED"/>
    <property type="match status" value="1"/>
</dbReference>
<accession>A0A2K4Y2R2</accession>
<dbReference type="Proteomes" id="UP000253594">
    <property type="component" value="Unassembled WGS sequence"/>
</dbReference>
<proteinExistence type="predicted"/>
<gene>
    <name evidence="3" type="ORF">DT376_07435</name>
    <name evidence="2" type="ORF">PAERUG_P19_London_7_VIM_2_05_10_05101</name>
</gene>
<evidence type="ECO:0000256" key="1">
    <source>
        <dbReference type="SAM" id="Coils"/>
    </source>
</evidence>
<dbReference type="AlphaFoldDB" id="A0A2K4Y2R2"/>
<keyword evidence="1" id="KW-0175">Coiled coil</keyword>
<dbReference type="GO" id="GO:0005694">
    <property type="term" value="C:chromosome"/>
    <property type="evidence" value="ECO:0007669"/>
    <property type="project" value="TreeGrafter"/>
</dbReference>
<reference evidence="3 5" key="3">
    <citation type="submission" date="2018-07" db="EMBL/GenBank/DDBJ databases">
        <title>Mechanisms of high-level aminoglycoside resistance among Gram-negative pathogens in Brazil.</title>
        <authorList>
            <person name="Ballaben A.S."/>
            <person name="Darini A.L.C."/>
            <person name="Doi Y."/>
        </authorList>
    </citation>
    <scope>NUCLEOTIDE SEQUENCE [LARGE SCALE GENOMIC DNA]</scope>
    <source>
        <strain evidence="3 5">B2-305</strain>
    </source>
</reference>
<dbReference type="EMBL" id="QORE01000166">
    <property type="protein sequence ID" value="RCI75477.1"/>
    <property type="molecule type" value="Genomic_DNA"/>
</dbReference>
<comment type="caution">
    <text evidence="3">The sequence shown here is derived from an EMBL/GenBank/DDBJ whole genome shotgun (WGS) entry which is preliminary data.</text>
</comment>
<evidence type="ECO:0000313" key="2">
    <source>
        <dbReference type="EMBL" id="CRP64323.1"/>
    </source>
</evidence>
<evidence type="ECO:0008006" key="6">
    <source>
        <dbReference type="Google" id="ProtNLM"/>
    </source>
</evidence>
<feature type="coiled-coil region" evidence="1">
    <location>
        <begin position="271"/>
        <end position="298"/>
    </location>
</feature>
<dbReference type="EMBL" id="CVVU01000234">
    <property type="protein sequence ID" value="CRP64323.1"/>
    <property type="molecule type" value="Genomic_DNA"/>
</dbReference>
<organism evidence="3 5">
    <name type="scientific">Pseudomonas aeruginosa</name>
    <dbReference type="NCBI Taxonomy" id="287"/>
    <lineage>
        <taxon>Bacteria</taxon>
        <taxon>Pseudomonadati</taxon>
        <taxon>Pseudomonadota</taxon>
        <taxon>Gammaproteobacteria</taxon>
        <taxon>Pseudomonadales</taxon>
        <taxon>Pseudomonadaceae</taxon>
        <taxon>Pseudomonas</taxon>
    </lineage>
</organism>
<reference evidence="2" key="2">
    <citation type="submission" date="2015-06" db="EMBL/GenBank/DDBJ databases">
        <authorList>
            <person name="Radhakrishnan R."/>
            <person name="Underwood A."/>
            <person name="Al-Shahib A."/>
        </authorList>
    </citation>
    <scope>NUCLEOTIDE SEQUENCE</scope>
    <source>
        <strain evidence="2">P19_London_7_VIM_2_05_10</strain>
    </source>
</reference>
<dbReference type="InterPro" id="IPR050336">
    <property type="entry name" value="Chromosome_partition/occlusion"/>
</dbReference>
<evidence type="ECO:0000313" key="5">
    <source>
        <dbReference type="Proteomes" id="UP000253594"/>
    </source>
</evidence>
<name>A0A2K4Y2R2_PSEAI</name>
<evidence type="ECO:0000313" key="4">
    <source>
        <dbReference type="Proteomes" id="UP000045039"/>
    </source>
</evidence>
<evidence type="ECO:0000313" key="3">
    <source>
        <dbReference type="EMBL" id="RCI75477.1"/>
    </source>
</evidence>
<protein>
    <recommendedName>
        <fullName evidence="6">Chromosome partitioning protein ParB</fullName>
    </recommendedName>
</protein>
<dbReference type="SUPFAM" id="SSF109709">
    <property type="entry name" value="KorB DNA-binding domain-like"/>
    <property type="match status" value="1"/>
</dbReference>
<reference evidence="4" key="1">
    <citation type="submission" date="2015-06" db="EMBL/GenBank/DDBJ databases">
        <authorList>
            <person name="Radhakrishnan Rajesh"/>
            <person name="Underwood Anthony"/>
            <person name="Al-Shahib Ali"/>
        </authorList>
    </citation>
    <scope>NUCLEOTIDE SEQUENCE [LARGE SCALE GENOMIC DNA]</scope>
    <source>
        <strain evidence="4">P19_London_7_VIM_2_05_10</strain>
    </source>
</reference>
<dbReference type="GO" id="GO:0007059">
    <property type="term" value="P:chromosome segregation"/>
    <property type="evidence" value="ECO:0007669"/>
    <property type="project" value="TreeGrafter"/>
</dbReference>
<sequence length="309" mass="33933">MAKQVEMPLDRFERDLVQGSTKKAMSGAKSRDLWQIDPRELKFMPGFNTRTPRPGLEAHIRALADSMKSEGYYLDKPIAVYIAREGDQEVKYVTDGHCRTKAVLLAIQEGAEIATIPAVPEERGVSLEDLTVKLFRSNSGLPLTPFETGLVCKRLVRYGLELDVVADRMGLGPAYVDGLLMLVGGPKSIRDAVIDDRISATEAVKLLKTHGDKAVEVLEQMLAAAQAQGRNKATAKHAPGAAIKRVVKKHSDSLYQAAKTVRQDPGYISLAVETRLLLDELLRTLDKAEKDLASVDSDSDAPEEEQRQA</sequence>
<dbReference type="Proteomes" id="UP000045039">
    <property type="component" value="Unassembled WGS sequence"/>
</dbReference>
<dbReference type="RefSeq" id="WP_023100619.1">
    <property type="nucleotide sequence ID" value="NZ_BSAZ01000057.1"/>
</dbReference>
<dbReference type="PANTHER" id="PTHR33375">
    <property type="entry name" value="CHROMOSOME-PARTITIONING PROTEIN PARB-RELATED"/>
    <property type="match status" value="1"/>
</dbReference>